<organism evidence="2 4">
    <name type="scientific">Pseudomonas tohonis</name>
    <dbReference type="NCBI Taxonomy" id="2725477"/>
    <lineage>
        <taxon>Bacteria</taxon>
        <taxon>Pseudomonadati</taxon>
        <taxon>Pseudomonadota</taxon>
        <taxon>Gammaproteobacteria</taxon>
        <taxon>Pseudomonadales</taxon>
        <taxon>Pseudomonadaceae</taxon>
        <taxon>Pseudomonas</taxon>
    </lineage>
</organism>
<evidence type="ECO:0000313" key="3">
    <source>
        <dbReference type="EMBL" id="GJN52641.1"/>
    </source>
</evidence>
<keyword evidence="5" id="KW-1185">Reference proteome</keyword>
<accession>A0A6J4DW38</accession>
<evidence type="ECO:0008006" key="6">
    <source>
        <dbReference type="Google" id="ProtNLM"/>
    </source>
</evidence>
<dbReference type="EMBL" id="AP023189">
    <property type="protein sequence ID" value="BCG21847.1"/>
    <property type="molecule type" value="Genomic_DNA"/>
</dbReference>
<proteinExistence type="predicted"/>
<evidence type="ECO:0000313" key="5">
    <source>
        <dbReference type="Proteomes" id="UP001054892"/>
    </source>
</evidence>
<dbReference type="Proteomes" id="UP000509383">
    <property type="component" value="Chromosome"/>
</dbReference>
<evidence type="ECO:0000313" key="2">
    <source>
        <dbReference type="EMBL" id="BCG21847.1"/>
    </source>
</evidence>
<feature type="signal peptide" evidence="1">
    <location>
        <begin position="1"/>
        <end position="17"/>
    </location>
</feature>
<sequence length="139" mass="15284">MRKLPAACLLASLTACAGPLPQPDPGQAWIDLRGEPGTTFMADRLDGGRTADGRYYQVTPGRHELEMRYQFEVASGSGLNSDAGPFQLTCHVRIRYDGFAAGERYRIDARPIVMRPQVLMYDARRQVVARGETLGCGPI</sequence>
<protein>
    <recommendedName>
        <fullName evidence="6">Lipoprotein</fullName>
    </recommendedName>
</protein>
<evidence type="ECO:0000313" key="4">
    <source>
        <dbReference type="Proteomes" id="UP000509383"/>
    </source>
</evidence>
<evidence type="ECO:0000256" key="1">
    <source>
        <dbReference type="SAM" id="SignalP"/>
    </source>
</evidence>
<keyword evidence="1" id="KW-0732">Signal</keyword>
<reference evidence="2 4" key="1">
    <citation type="submission" date="2020-05" db="EMBL/GenBank/DDBJ databases">
        <title>Characterization of novel class B3 metallo-beta-lactamase from novel Pseudomonas species.</title>
        <authorList>
            <person name="Yamada K."/>
            <person name="Aoki K."/>
            <person name="Ishii Y."/>
        </authorList>
    </citation>
    <scope>NUCLEOTIDE SEQUENCE [LARGE SCALE GENOMIC DNA]</scope>
    <source>
        <strain evidence="2 4">TUM18999</strain>
        <strain evidence="3 5">TUM20286</strain>
    </source>
</reference>
<feature type="chain" id="PRO_5026663734" description="Lipoprotein" evidence="1">
    <location>
        <begin position="18"/>
        <end position="139"/>
    </location>
</feature>
<dbReference type="EMBL" id="BQKM01000004">
    <property type="protein sequence ID" value="GJN52641.1"/>
    <property type="molecule type" value="Genomic_DNA"/>
</dbReference>
<dbReference type="KEGG" id="ptw:TUM18999_00380"/>
<gene>
    <name evidence="2" type="ORF">TUM18999_00380</name>
    <name evidence="3" type="ORF">TUM20286_23930</name>
</gene>
<dbReference type="AlphaFoldDB" id="A0A6J4DW38"/>
<dbReference type="PROSITE" id="PS51257">
    <property type="entry name" value="PROKAR_LIPOPROTEIN"/>
    <property type="match status" value="1"/>
</dbReference>
<name>A0A6J4DW38_9PSED</name>
<dbReference type="RefSeq" id="WP_173174695.1">
    <property type="nucleotide sequence ID" value="NZ_AP023189.1"/>
</dbReference>
<dbReference type="Proteomes" id="UP001054892">
    <property type="component" value="Unassembled WGS sequence"/>
</dbReference>